<name>A0A1H8SF45_9HYPH</name>
<accession>A0A1H8SF45</accession>
<dbReference type="EMBL" id="FOCV01000024">
    <property type="protein sequence ID" value="SEO77282.1"/>
    <property type="molecule type" value="Genomic_DNA"/>
</dbReference>
<keyword evidence="4" id="KW-1185">Reference proteome</keyword>
<gene>
    <name evidence="1" type="ORF">RTCCBAU85039_4822</name>
    <name evidence="2" type="ORF">SAMN05216228_102485</name>
</gene>
<dbReference type="AlphaFoldDB" id="A0A1H8SF45"/>
<evidence type="ECO:0000313" key="2">
    <source>
        <dbReference type="EMBL" id="SEO77282.1"/>
    </source>
</evidence>
<evidence type="ECO:0000313" key="4">
    <source>
        <dbReference type="Proteomes" id="UP000198939"/>
    </source>
</evidence>
<reference evidence="2 4" key="1">
    <citation type="submission" date="2016-10" db="EMBL/GenBank/DDBJ databases">
        <authorList>
            <person name="Varghese N."/>
            <person name="Submissions S."/>
        </authorList>
    </citation>
    <scope>NUCLEOTIDE SEQUENCE [LARGE SCALE GENOMIC DNA]</scope>
    <source>
        <strain evidence="2 4">CGMCC 1.7071</strain>
    </source>
</reference>
<dbReference type="InterPro" id="IPR036514">
    <property type="entry name" value="SGNH_hydro_sf"/>
</dbReference>
<dbReference type="STRING" id="501024.RTCCBAU85039_4822"/>
<evidence type="ECO:0000313" key="3">
    <source>
        <dbReference type="Proteomes" id="UP000183063"/>
    </source>
</evidence>
<dbReference type="Gene3D" id="3.40.50.1110">
    <property type="entry name" value="SGNH hydrolase"/>
    <property type="match status" value="1"/>
</dbReference>
<dbReference type="RefSeq" id="WP_072379221.1">
    <property type="nucleotide sequence ID" value="NZ_FNXB01000032.1"/>
</dbReference>
<organism evidence="1 3">
    <name type="scientific">Rhizobium tibeticum</name>
    <dbReference type="NCBI Taxonomy" id="501024"/>
    <lineage>
        <taxon>Bacteria</taxon>
        <taxon>Pseudomonadati</taxon>
        <taxon>Pseudomonadota</taxon>
        <taxon>Alphaproteobacteria</taxon>
        <taxon>Hyphomicrobiales</taxon>
        <taxon>Rhizobiaceae</taxon>
        <taxon>Rhizobium/Agrobacterium group</taxon>
        <taxon>Rhizobium</taxon>
    </lineage>
</organism>
<evidence type="ECO:0008006" key="5">
    <source>
        <dbReference type="Google" id="ProtNLM"/>
    </source>
</evidence>
<dbReference type="OrthoDB" id="500593at2"/>
<dbReference type="GO" id="GO:0016788">
    <property type="term" value="F:hydrolase activity, acting on ester bonds"/>
    <property type="evidence" value="ECO:0007669"/>
    <property type="project" value="UniProtKB-ARBA"/>
</dbReference>
<dbReference type="CDD" id="cd00229">
    <property type="entry name" value="SGNH_hydrolase"/>
    <property type="match status" value="1"/>
</dbReference>
<reference evidence="1" key="3">
    <citation type="submission" date="2016-10" db="EMBL/GenBank/DDBJ databases">
        <authorList>
            <person name="de Groot N.N."/>
        </authorList>
    </citation>
    <scope>NUCLEOTIDE SEQUENCE [LARGE SCALE GENOMIC DNA]</scope>
    <source>
        <strain evidence="1">CCBAU85039</strain>
    </source>
</reference>
<sequence length="307" mass="34597">MVEGLDVYARAKRQIEEDIEQRIHEHQEKVATVMRAVAATGLRSAMPYTAVAVGDSWFDYPLVNDIALGQTDIIAQLELMHDHEKLILRLAHHGDATTDMMSGPKQQRLVRALSNPGNWFNGKPDAIFCSAGGNDVAGDQFVNFLKFNEGQPPQQGLNVSKFDRVLGVAEVNYLTLFEIRDRYAPGVRVFAHTYDFPTPDNRHPLCAGPWLYPSLKSRGWSIADGKIIVSDALKKFRTMLKRLESEGSNRFSVIDTQGTFTNAAYARDWSNELHPTDTGFKRLARKFDAFWIQRLQEDRASDDEPGV</sequence>
<dbReference type="EMBL" id="FNXB01000032">
    <property type="protein sequence ID" value="SEI12484.1"/>
    <property type="molecule type" value="Genomic_DNA"/>
</dbReference>
<protein>
    <recommendedName>
        <fullName evidence="5">SGNH hydrolase-type esterase domain-containing protein</fullName>
    </recommendedName>
</protein>
<dbReference type="Proteomes" id="UP000198939">
    <property type="component" value="Unassembled WGS sequence"/>
</dbReference>
<proteinExistence type="predicted"/>
<dbReference type="Proteomes" id="UP000183063">
    <property type="component" value="Unassembled WGS sequence"/>
</dbReference>
<reference evidence="3" key="2">
    <citation type="submission" date="2016-10" db="EMBL/GenBank/DDBJ databases">
        <authorList>
            <person name="Wibberg D."/>
        </authorList>
    </citation>
    <scope>NUCLEOTIDE SEQUENCE [LARGE SCALE GENOMIC DNA]</scope>
</reference>
<dbReference type="SUPFAM" id="SSF52266">
    <property type="entry name" value="SGNH hydrolase"/>
    <property type="match status" value="1"/>
</dbReference>
<evidence type="ECO:0000313" key="1">
    <source>
        <dbReference type="EMBL" id="SEI12484.1"/>
    </source>
</evidence>